<dbReference type="HOGENOM" id="CLU_1722008_0_0_1"/>
<reference evidence="1 2" key="1">
    <citation type="submission" date="2009-12" db="EMBL/GenBank/DDBJ databases">
        <title>The draft genome of Batrachochytrium dendrobatidis.</title>
        <authorList>
            <consortium name="US DOE Joint Genome Institute (JGI-PGF)"/>
            <person name="Kuo A."/>
            <person name="Salamov A."/>
            <person name="Schmutz J."/>
            <person name="Lucas S."/>
            <person name="Pitluck S."/>
            <person name="Rosenblum E."/>
            <person name="Stajich J."/>
            <person name="Eisen M."/>
            <person name="Grigoriev I.V."/>
        </authorList>
    </citation>
    <scope>NUCLEOTIDE SEQUENCE [LARGE SCALE GENOMIC DNA]</scope>
    <source>
        <strain evidence="2">JAM81 / FGSC 10211</strain>
    </source>
</reference>
<gene>
    <name evidence="1" type="ORF">BATDEDRAFT_37542</name>
</gene>
<dbReference type="GeneID" id="18241450"/>
<dbReference type="AlphaFoldDB" id="F4PDU3"/>
<evidence type="ECO:0000313" key="1">
    <source>
        <dbReference type="EMBL" id="EGF76456.1"/>
    </source>
</evidence>
<name>F4PDU3_BATDJ</name>
<accession>F4PDU3</accession>
<dbReference type="EMBL" id="GL882896">
    <property type="protein sequence ID" value="EGF76456.1"/>
    <property type="molecule type" value="Genomic_DNA"/>
</dbReference>
<evidence type="ECO:0000313" key="2">
    <source>
        <dbReference type="Proteomes" id="UP000007241"/>
    </source>
</evidence>
<proteinExistence type="predicted"/>
<organism evidence="1 2">
    <name type="scientific">Batrachochytrium dendrobatidis (strain JAM81 / FGSC 10211)</name>
    <name type="common">Frog chytrid fungus</name>
    <dbReference type="NCBI Taxonomy" id="684364"/>
    <lineage>
        <taxon>Eukaryota</taxon>
        <taxon>Fungi</taxon>
        <taxon>Fungi incertae sedis</taxon>
        <taxon>Chytridiomycota</taxon>
        <taxon>Chytridiomycota incertae sedis</taxon>
        <taxon>Chytridiomycetes</taxon>
        <taxon>Rhizophydiales</taxon>
        <taxon>Rhizophydiales incertae sedis</taxon>
        <taxon>Batrachochytrium</taxon>
    </lineage>
</organism>
<dbReference type="RefSeq" id="XP_006682870.1">
    <property type="nucleotide sequence ID" value="XM_006682807.1"/>
</dbReference>
<dbReference type="InParanoid" id="F4PDU3"/>
<keyword evidence="2" id="KW-1185">Reference proteome</keyword>
<dbReference type="Proteomes" id="UP000007241">
    <property type="component" value="Unassembled WGS sequence"/>
</dbReference>
<sequence length="152" mass="16792">MIDFWTAMSDGVCADGFLLLDLPELVPIELVSSAQICSPFPNPLFPVVLGSLSAFDFFNADRSIVPGVWLVTSRSARIDTDPVIIELPFVLVVLDREGFVVDPKCLFPGTGWTTPLTVSERWTVFDFSTSAVCRIFCPVSNHHVEWLICLAV</sequence>
<protein>
    <submittedName>
        <fullName evidence="1">Expressed protein</fullName>
    </submittedName>
</protein>